<dbReference type="OMA" id="WQNEKSE"/>
<protein>
    <submittedName>
        <fullName evidence="3">B-cell scaffold protein with ankyrin repeats</fullName>
    </submittedName>
</protein>
<gene>
    <name evidence="3" type="primary">LOC108719622</name>
</gene>
<evidence type="ECO:0000313" key="2">
    <source>
        <dbReference type="Proteomes" id="UP000186698"/>
    </source>
</evidence>
<feature type="compositionally biased region" description="Basic and acidic residues" evidence="1">
    <location>
        <begin position="662"/>
        <end position="679"/>
    </location>
</feature>
<dbReference type="CTD" id="108719622"/>
<dbReference type="PANTHER" id="PTHR16267:SF13">
    <property type="entry name" value="B-CELL SCAFFOLD PROTEIN WITH ANKYRIN REPEATS"/>
    <property type="match status" value="1"/>
</dbReference>
<dbReference type="STRING" id="8355.A0A1L8HV07"/>
<dbReference type="PANTHER" id="PTHR16267">
    <property type="entry name" value="BANK1/PIK3AP1 FAMILY MEMBER"/>
    <property type="match status" value="1"/>
</dbReference>
<keyword evidence="2" id="KW-1185">Reference proteome</keyword>
<dbReference type="GO" id="GO:0005102">
    <property type="term" value="F:signaling receptor binding"/>
    <property type="evidence" value="ECO:0000318"/>
    <property type="project" value="GO_Central"/>
</dbReference>
<dbReference type="InterPro" id="IPR052446">
    <property type="entry name" value="B-cell_PI3K-Signaling_Adptrs"/>
</dbReference>
<dbReference type="GeneID" id="108719622"/>
<feature type="region of interest" description="Disordered" evidence="1">
    <location>
        <begin position="724"/>
        <end position="745"/>
    </location>
</feature>
<dbReference type="InterPro" id="IPR041340">
    <property type="entry name" value="PIK3AP1_TIR"/>
</dbReference>
<feature type="region of interest" description="Disordered" evidence="1">
    <location>
        <begin position="934"/>
        <end position="962"/>
    </location>
</feature>
<evidence type="ECO:0000256" key="1">
    <source>
        <dbReference type="SAM" id="MobiDB-lite"/>
    </source>
</evidence>
<feature type="compositionally biased region" description="Polar residues" evidence="1">
    <location>
        <begin position="803"/>
        <end position="817"/>
    </location>
</feature>
<dbReference type="PaxDb" id="8355-A0A1L8HV07"/>
<dbReference type="Proteomes" id="UP000186698">
    <property type="component" value="Chromosome 1L"/>
</dbReference>
<dbReference type="Gene3D" id="3.40.50.10140">
    <property type="entry name" value="Toll/interleukin-1 receptor homology (TIR) domain"/>
    <property type="match status" value="1"/>
</dbReference>
<dbReference type="PROSITE" id="PS51376">
    <property type="entry name" value="DBB"/>
    <property type="match status" value="1"/>
</dbReference>
<sequence>MAFTECQKDLLVIYENSAEDWAIYMRELLEPSLNANGISLCNLDSETDEMLESLYLCGYRCKLLLLTNVLLENLKERQSSNFCQLLQPSSNLVILPCGLETLDGFYELVPIDRDLQVLFTDQDPQDYVSVVLCIVHEDYEDYRDSDINCLQNSPMKDEDFESRETTEKTNSKMPSAFVLPQKIPCENPGEIVIVLTEEIPTTSKVEIEFCRENQLIRRQATRWNGKVMSLKALEFPAGSVTVNVCCDDVIRASTEIKYYTLTGELEVLLRKVVDPIAFICQAFNVYSIEDLDMVLMKSLQIKMSSLEFNLHEINQCTNANFEEIPTLLHCAAKFGLKEVTLLLMECPGADRILNITNKYGEDPATIADRHGHGEIKEIIHQLAQKVNANKFDPQEGSEFEQEDVYVGMDVHSAQHSGDESGDNTIQESHENQNSVPGVSAHSQLMLDYKEEDNYDEELNVNDDYCFSFSGGCDSAAFGDENSILQDQQDCQGKDDQLYLDDNDYEEKANDNKDELHLPHFELAGENIYTSMQQENVSEEDIIMYNESFAVTISSSESTSQTFNEATNEENILNLNKEKSDNFFSNDHLPFGELEYKCDMNESENKDGEEPYIVTSTDDSLYITFQVSEKQREQQRTFSPYSPLPPEPSFNETEEEEEEDGNDHDNVSHSAQGEEKEYNEHVSWSEQECEHKEEGSWDEEEQYIVATDDSLYIIFEAASKETQREQQSFKWADPIPDKPPLHVAEDNPSFIDEEKEEGNNKEYAFNEHVCEGGNVKEDEEEPCITATTDDDLYIVFEPMKKEPQSGQQCFSQHTNQPPDLSLHSAEECSSHFAQARQTKESTNPNIWLDERIDEMEYIYYEEDPYSLVYSDDDSLYIELPMESTEEPKREKKSFIIHRAPAPAPRVDVPAPENEPSYISQVFKQKQEEKKIYGTGMPQGLQLKDEDKNVYSFPPRFQPREQEKKMYATVPPKHKDKQQANYEGPVISQQCVPSGQEELILLQEKVKLGVMSMDEALEKFQQWQNEKSELDRLQKEKLQQLRDSIIGDKTEDDRLYDKITIVHQPNVSDAHMKRGHGAFDNSIYQTPFTPSTPYAAAKKDIYAPSKHHTK</sequence>
<dbReference type="RefSeq" id="XP_041446622.1">
    <property type="nucleotide sequence ID" value="XM_041590688.1"/>
</dbReference>
<feature type="region of interest" description="Disordered" evidence="1">
    <location>
        <begin position="412"/>
        <end position="438"/>
    </location>
</feature>
<feature type="compositionally biased region" description="Basic and acidic residues" evidence="1">
    <location>
        <begin position="734"/>
        <end position="744"/>
    </location>
</feature>
<dbReference type="KEGG" id="xla:108719622"/>
<dbReference type="GO" id="GO:0042113">
    <property type="term" value="P:B cell activation"/>
    <property type="evidence" value="ECO:0000318"/>
    <property type="project" value="GO_Central"/>
</dbReference>
<feature type="compositionally biased region" description="Polar residues" evidence="1">
    <location>
        <begin position="422"/>
        <end position="438"/>
    </location>
</feature>
<dbReference type="SMART" id="SM01282">
    <property type="entry name" value="DBB"/>
    <property type="match status" value="1"/>
</dbReference>
<accession>A0A1L8HV07</accession>
<dbReference type="SUPFAM" id="SSF48403">
    <property type="entry name" value="Ankyrin repeat"/>
    <property type="match status" value="1"/>
</dbReference>
<dbReference type="GO" id="GO:1990782">
    <property type="term" value="F:protein tyrosine kinase binding"/>
    <property type="evidence" value="ECO:0000318"/>
    <property type="project" value="GO_Central"/>
</dbReference>
<dbReference type="InterPro" id="IPR017893">
    <property type="entry name" value="DBB_domain"/>
</dbReference>
<evidence type="ECO:0000313" key="3">
    <source>
        <dbReference type="RefSeq" id="XP_041446622.1"/>
    </source>
</evidence>
<dbReference type="OrthoDB" id="8192811at2759"/>
<feature type="region of interest" description="Disordered" evidence="1">
    <location>
        <begin position="802"/>
        <end position="838"/>
    </location>
</feature>
<dbReference type="Pfam" id="PF18567">
    <property type="entry name" value="TIR_3"/>
    <property type="match status" value="1"/>
</dbReference>
<dbReference type="Pfam" id="PF14545">
    <property type="entry name" value="DBB"/>
    <property type="match status" value="1"/>
</dbReference>
<dbReference type="Gene3D" id="1.25.40.20">
    <property type="entry name" value="Ankyrin repeat-containing domain"/>
    <property type="match status" value="1"/>
</dbReference>
<dbReference type="AlphaFoldDB" id="A0A1L8HV07"/>
<proteinExistence type="predicted"/>
<reference evidence="3" key="1">
    <citation type="submission" date="2025-08" db="UniProtKB">
        <authorList>
            <consortium name="RefSeq"/>
        </authorList>
    </citation>
    <scope>IDENTIFICATION</scope>
    <source>
        <strain evidence="3">J_2021</strain>
        <tissue evidence="3">Erythrocytes</tissue>
    </source>
</reference>
<feature type="region of interest" description="Disordered" evidence="1">
    <location>
        <begin position="628"/>
        <end position="697"/>
    </location>
</feature>
<name>A0A1L8HV07_XENLA</name>
<dbReference type="GO" id="GO:0050869">
    <property type="term" value="P:negative regulation of B cell activation"/>
    <property type="evidence" value="ECO:0000318"/>
    <property type="project" value="GO_Central"/>
</dbReference>
<organism evidence="2 3">
    <name type="scientific">Xenopus laevis</name>
    <name type="common">African clawed frog</name>
    <dbReference type="NCBI Taxonomy" id="8355"/>
    <lineage>
        <taxon>Eukaryota</taxon>
        <taxon>Metazoa</taxon>
        <taxon>Chordata</taxon>
        <taxon>Craniata</taxon>
        <taxon>Vertebrata</taxon>
        <taxon>Euteleostomi</taxon>
        <taxon>Amphibia</taxon>
        <taxon>Batrachia</taxon>
        <taxon>Anura</taxon>
        <taxon>Pipoidea</taxon>
        <taxon>Pipidae</taxon>
        <taxon>Xenopodinae</taxon>
        <taxon>Xenopus</taxon>
        <taxon>Xenopus</taxon>
    </lineage>
</organism>
<dbReference type="InterPro" id="IPR035897">
    <property type="entry name" value="Toll_tir_struct_dom_sf"/>
</dbReference>
<feature type="compositionally biased region" description="Acidic residues" evidence="1">
    <location>
        <begin position="651"/>
        <end position="661"/>
    </location>
</feature>
<dbReference type="InterPro" id="IPR036770">
    <property type="entry name" value="Ankyrin_rpt-contain_sf"/>
</dbReference>
<dbReference type="GO" id="GO:0051898">
    <property type="term" value="P:negative regulation of phosphatidylinositol 3-kinase/protein kinase B signal transduction"/>
    <property type="evidence" value="ECO:0000318"/>
    <property type="project" value="GO_Central"/>
</dbReference>